<name>A0ABR9G4X4_9GAMM</name>
<dbReference type="NCBIfam" id="NF042415">
    <property type="entry name" value="STY0301_fam"/>
    <property type="match status" value="1"/>
</dbReference>
<dbReference type="RefSeq" id="WP_192553949.1">
    <property type="nucleotide sequence ID" value="NZ_JACZZA010000001.1"/>
</dbReference>
<evidence type="ECO:0000256" key="1">
    <source>
        <dbReference type="SAM" id="SignalP"/>
    </source>
</evidence>
<reference evidence="2 3" key="1">
    <citation type="submission" date="2020-09" db="EMBL/GenBank/DDBJ databases">
        <title>Dyella sp. 7MK23 isolated from forest soil.</title>
        <authorList>
            <person name="Fu J."/>
        </authorList>
    </citation>
    <scope>NUCLEOTIDE SEQUENCE [LARGE SCALE GENOMIC DNA]</scope>
    <source>
        <strain evidence="2 3">7MK23</strain>
    </source>
</reference>
<keyword evidence="3" id="KW-1185">Reference proteome</keyword>
<feature type="signal peptide" evidence="1">
    <location>
        <begin position="1"/>
        <end position="21"/>
    </location>
</feature>
<proteinExistence type="predicted"/>
<dbReference type="InterPro" id="IPR049973">
    <property type="entry name" value="STY0301-like"/>
</dbReference>
<dbReference type="EMBL" id="JACZZA010000001">
    <property type="protein sequence ID" value="MBE1159105.1"/>
    <property type="molecule type" value="Genomic_DNA"/>
</dbReference>
<evidence type="ECO:0000313" key="2">
    <source>
        <dbReference type="EMBL" id="MBE1159105.1"/>
    </source>
</evidence>
<organism evidence="2 3">
    <name type="scientific">Dyella acidiphila</name>
    <dbReference type="NCBI Taxonomy" id="2775866"/>
    <lineage>
        <taxon>Bacteria</taxon>
        <taxon>Pseudomonadati</taxon>
        <taxon>Pseudomonadota</taxon>
        <taxon>Gammaproteobacteria</taxon>
        <taxon>Lysobacterales</taxon>
        <taxon>Rhodanobacteraceae</taxon>
        <taxon>Dyella</taxon>
    </lineage>
</organism>
<feature type="chain" id="PRO_5045203927" evidence="1">
    <location>
        <begin position="22"/>
        <end position="112"/>
    </location>
</feature>
<dbReference type="Proteomes" id="UP000651010">
    <property type="component" value="Unassembled WGS sequence"/>
</dbReference>
<protein>
    <submittedName>
        <fullName evidence="2">Uncharacterized protein</fullName>
    </submittedName>
</protein>
<evidence type="ECO:0000313" key="3">
    <source>
        <dbReference type="Proteomes" id="UP000651010"/>
    </source>
</evidence>
<comment type="caution">
    <text evidence="2">The sequence shown here is derived from an EMBL/GenBank/DDBJ whole genome shotgun (WGS) entry which is preliminary data.</text>
</comment>
<accession>A0ABR9G4X4</accession>
<sequence length="112" mass="11971">MWWSKWLAPALALGISATTFAAPPHRYACPPALVDGQVKHAFLNVEAYDGPPEQQAALMGAETKDGVKWEFERPGDIYLICGYSGTSKTITVHAAKVTACKGTASPLAAYCD</sequence>
<gene>
    <name evidence="2" type="ORF">IGX34_01835</name>
</gene>
<keyword evidence="1" id="KW-0732">Signal</keyword>